<keyword evidence="4" id="KW-1185">Reference proteome</keyword>
<feature type="compositionally biased region" description="Polar residues" evidence="1">
    <location>
        <begin position="497"/>
        <end position="514"/>
    </location>
</feature>
<keyword evidence="2" id="KW-1133">Transmembrane helix</keyword>
<reference evidence="3 4" key="1">
    <citation type="journal article" date="2010" name="Science">
        <title>Genomic analysis of organismal complexity in the multicellular green alga Volvox carteri.</title>
        <authorList>
            <person name="Prochnik S.E."/>
            <person name="Umen J."/>
            <person name="Nedelcu A.M."/>
            <person name="Hallmann A."/>
            <person name="Miller S.M."/>
            <person name="Nishii I."/>
            <person name="Ferris P."/>
            <person name="Kuo A."/>
            <person name="Mitros T."/>
            <person name="Fritz-Laylin L.K."/>
            <person name="Hellsten U."/>
            <person name="Chapman J."/>
            <person name="Simakov O."/>
            <person name="Rensing S.A."/>
            <person name="Terry A."/>
            <person name="Pangilinan J."/>
            <person name="Kapitonov V."/>
            <person name="Jurka J."/>
            <person name="Salamov A."/>
            <person name="Shapiro H."/>
            <person name="Schmutz J."/>
            <person name="Grimwood J."/>
            <person name="Lindquist E."/>
            <person name="Lucas S."/>
            <person name="Grigoriev I.V."/>
            <person name="Schmitt R."/>
            <person name="Kirk D."/>
            <person name="Rokhsar D.S."/>
        </authorList>
    </citation>
    <scope>NUCLEOTIDE SEQUENCE [LARGE SCALE GENOMIC DNA]</scope>
    <source>
        <strain evidence="4">f. Nagariensis / Eve</strain>
    </source>
</reference>
<dbReference type="PANTHER" id="PTHR45725">
    <property type="entry name" value="FORMIN HOMOLOGY 2 FAMILY MEMBER"/>
    <property type="match status" value="1"/>
</dbReference>
<feature type="compositionally biased region" description="Polar residues" evidence="1">
    <location>
        <begin position="1"/>
        <end position="12"/>
    </location>
</feature>
<gene>
    <name evidence="3" type="ORF">VOLCADRAFT_94880</name>
</gene>
<feature type="region of interest" description="Disordered" evidence="1">
    <location>
        <begin position="490"/>
        <end position="554"/>
    </location>
</feature>
<evidence type="ECO:0000313" key="4">
    <source>
        <dbReference type="Proteomes" id="UP000001058"/>
    </source>
</evidence>
<dbReference type="InParanoid" id="D8U609"/>
<dbReference type="OrthoDB" id="552017at2759"/>
<organism evidence="4">
    <name type="scientific">Volvox carteri f. nagariensis</name>
    <dbReference type="NCBI Taxonomy" id="3068"/>
    <lineage>
        <taxon>Eukaryota</taxon>
        <taxon>Viridiplantae</taxon>
        <taxon>Chlorophyta</taxon>
        <taxon>core chlorophytes</taxon>
        <taxon>Chlorophyceae</taxon>
        <taxon>CS clade</taxon>
        <taxon>Chlamydomonadales</taxon>
        <taxon>Volvocaceae</taxon>
        <taxon>Volvox</taxon>
    </lineage>
</organism>
<dbReference type="GeneID" id="9617301"/>
<feature type="region of interest" description="Disordered" evidence="1">
    <location>
        <begin position="68"/>
        <end position="90"/>
    </location>
</feature>
<keyword evidence="2" id="KW-0472">Membrane</keyword>
<feature type="compositionally biased region" description="Pro residues" evidence="1">
    <location>
        <begin position="318"/>
        <end position="334"/>
    </location>
</feature>
<dbReference type="EMBL" id="GL378361">
    <property type="protein sequence ID" value="EFJ44856.1"/>
    <property type="molecule type" value="Genomic_DNA"/>
</dbReference>
<feature type="compositionally biased region" description="Pro residues" evidence="1">
    <location>
        <begin position="70"/>
        <end position="83"/>
    </location>
</feature>
<dbReference type="RefSeq" id="XP_002954139.1">
    <property type="nucleotide sequence ID" value="XM_002954093.1"/>
</dbReference>
<dbReference type="InterPro" id="IPR051425">
    <property type="entry name" value="Formin_Homology"/>
</dbReference>
<dbReference type="Proteomes" id="UP000001058">
    <property type="component" value="Unassembled WGS sequence"/>
</dbReference>
<accession>D8U609</accession>
<feature type="transmembrane region" description="Helical" evidence="2">
    <location>
        <begin position="395"/>
        <end position="418"/>
    </location>
</feature>
<feature type="compositionally biased region" description="Low complexity" evidence="1">
    <location>
        <begin position="298"/>
        <end position="310"/>
    </location>
</feature>
<dbReference type="KEGG" id="vcn:VOLCADRAFT_94880"/>
<evidence type="ECO:0000256" key="1">
    <source>
        <dbReference type="SAM" id="MobiDB-lite"/>
    </source>
</evidence>
<proteinExistence type="predicted"/>
<sequence length="1972" mass="203652">MTAIHGNSNGNPCPSGAQAREAGGTANSTTEPSNAIATGAVAVITSRAIATVDDVPVVGNSHLHDLLYAKPPPPPPPPVPAGLPPAAADTVAARPRTTPTLLIWVGSLPPLRNFAPPPGASPPCSPSSGALPAAADELQTRDVCCSSGGGDGGDGGILPAAAVDRKRQQRRPGGGGGGKAAEPDVEPSSAVAEAAAAAATAPAAAAAATDSESEQRSAEVVKMEAETACRVAALVLGDAMPRWTSFSCDYDANDGDDGGGSGDVAAAFLCATTANHPLAAADGGGGGGGGAGSDGVALPPLALSASDPPAQGFTIRPSPGPPLPPPPSQTPPPGGGETVQAESNPNTPCTCYPGEPFAGAAACPGAAAVPVGGAARLEAEPTEEPKRSAAMYETLTRALVVLLVALAAVLLTIGHWVAVRFWVKDVRDGAATPWYEHCKAIPALYGAAFDLKSKAHLPYPISAADLYVSARAWARFSPMPTHIPRGDYGHICRRNADGQSHPGSATATPTSSNWPLRPSPSEARGGQLRAGATCRGGARGNGHGRGYSRVGHGRSYSPGGGVTAAAAAAAAGDSRRHDALMSRVLAATNWYELRAVLITGGGGATDTAGLAANPDAVLTVLRRLAAVTAYDMRPPESADLGSFLERWLVQHSGALRLMGPTQLSLCLHSLAKLARGALPAPPPVWTAAWFAAAQPYLLQYSFRPKDLSLSLWALSRLQVRLPPAALQVLLAAAEPHFPRFNGQDMSLVALALSTLQARSGSGGGAAAAAMAAAPTSLQLLLPSALWQQHFLERCAAVLPECGPQALANLLHGVVRSGMAVPRWLLGDVCAALYGKLPECNPQALANVLSALAAARYLPEDEGWVERFLAESAARMTYGNASGRLAAVEAATAGIGAAASRASGGSGGGDGGQVCNLDDLTHIAAAAAQLALAPPRWWVARLYGSIELALPRASPRQIAQALHAVAQLYRSGAAVAASPAPHPAAEPAAAGSDGSDPAEGGLAAAPLPPPRSLIAAWHRAAAVALSGFNVIDVAHSLWALAALGERPPPTWLQRVLVTCRSGLAAAPPGDLAVLAWSLSALRFRPTWSYLADVVDASEPALAAMTGQDYAMLTSALVRLGCRPRPSWSAVLLDVLWGKLAELEDRSLSQTVWALYRLRVQPPPEWLEALATELQRRWEHRRRRRRPYQAAEAAATTLTDAKVVVIGEELGYSSGGGGGEEVRHIVVLLWVMSMWVGVERRRLRMVGELRPRARSGRVLNPGVDVAGGGGGGGDGGVGAGGGGRVENAIGQHPHVHVHVQPQSLVASGGDAVRVPEVPPSPSSTPPRQLGLGAHLALTGRRRQWRWRQPSCRVTARMLRRRRAATIKSAGSNLVGALGGDVRAAAGFRRRIAEQVLGPAMDATVAALAAGCVTSQDVALLLAVVQRLPCASRCAAATRPAWRRALLAAVARRVHDLPPTGFLKVLGGLAALRLPLEPDVATAVAAAAMPHLAAPHLPALHKVALLDRLFRLRVVSPPPLPSAGSPWGPVLVFGLRALRCVSESAEPLLRLHVEIMKGRVRLRKLGASDGSGSGAASAQAAMALRRLGAARASGMAAAAAGNSDAARLLAAATADVRAAVAAAAAASGGAVDVPVVAAATAGQEGDHDDDDGADGEHQRRRQRRRLSHRVPPIGEEQRAWIWRRARRTVAAYMADRSPVLVMQLVQIVAEQSRQLDGAAAAAAAGPAAVLPPGNVPPPAPTPPPPLPPGRSHVLLSHLGGLDVQPLPPPSPAPYSELLAMRESLLWLATATGHWWSAMLPVHRGRAARAWRRVLGSLQRSEGGRNGYNGDCNGGASNGVELAFQLRIRLPPAVAARRSPSGVGYRGIWSCMAVWDGGYESRAVGRWYGTAEEGRGQLVRGCGPVPYSLACGILRGDWLHRGRALFSFTILALSCHGATPGPPSTFLVTTVSTFRCTGVQRVYLCDCKSRVVLPAA</sequence>
<dbReference type="PANTHER" id="PTHR45725:SF18">
    <property type="entry name" value="ORC1-LIKE AAA ATPASE DOMAIN-CONTAINING PROTEIN"/>
    <property type="match status" value="1"/>
</dbReference>
<feature type="region of interest" description="Disordered" evidence="1">
    <location>
        <begin position="1"/>
        <end position="32"/>
    </location>
</feature>
<feature type="region of interest" description="Disordered" evidence="1">
    <location>
        <begin position="978"/>
        <end position="1002"/>
    </location>
</feature>
<evidence type="ECO:0000313" key="3">
    <source>
        <dbReference type="EMBL" id="EFJ44856.1"/>
    </source>
</evidence>
<evidence type="ECO:0000256" key="2">
    <source>
        <dbReference type="SAM" id="Phobius"/>
    </source>
</evidence>
<name>D8U609_VOLCA</name>
<protein>
    <submittedName>
        <fullName evidence="3">Uncharacterized protein</fullName>
    </submittedName>
</protein>
<feature type="region of interest" description="Disordered" evidence="1">
    <location>
        <begin position="164"/>
        <end position="188"/>
    </location>
</feature>
<feature type="compositionally biased region" description="Low complexity" evidence="1">
    <location>
        <begin position="978"/>
        <end position="989"/>
    </location>
</feature>
<keyword evidence="2" id="KW-0812">Transmembrane</keyword>
<feature type="region of interest" description="Disordered" evidence="1">
    <location>
        <begin position="1638"/>
        <end position="1667"/>
    </location>
</feature>
<feature type="region of interest" description="Disordered" evidence="1">
    <location>
        <begin position="298"/>
        <end position="343"/>
    </location>
</feature>
<feature type="compositionally biased region" description="Basic residues" evidence="1">
    <location>
        <begin position="1655"/>
        <end position="1665"/>
    </location>
</feature>